<name>A0A8S5VGW3_9CAUD</name>
<organism evidence="1">
    <name type="scientific">Myoviridae sp. ctkfK18</name>
    <dbReference type="NCBI Taxonomy" id="2825165"/>
    <lineage>
        <taxon>Viruses</taxon>
        <taxon>Duplodnaviria</taxon>
        <taxon>Heunggongvirae</taxon>
        <taxon>Uroviricota</taxon>
        <taxon>Caudoviricetes</taxon>
    </lineage>
</organism>
<dbReference type="EMBL" id="BK016265">
    <property type="protein sequence ID" value="DAG06025.1"/>
    <property type="molecule type" value="Genomic_DNA"/>
</dbReference>
<sequence length="210" mass="24797">MKDFVNVAKIKYTTFKIHQPGISAGSEPTLLNTNVIEFIIYNELPRFQDVRPELARFLQFLYNTPDEPRSVTIKDFMKKYIDYEDLSVWDSHIIEFDKNLYKAKMYFEYIFNVNKTVINFCYDNGTVLKTELVSDTLDNFKNSKYEFNGDNLIKFIETFKLLIDVNKVLKVFACTNLYVKEIIKSKLLESVSTTIIKNEMISFYDIKLEE</sequence>
<reference evidence="1" key="1">
    <citation type="journal article" date="2021" name="Proc. Natl. Acad. Sci. U.S.A.">
        <title>A Catalog of Tens of Thousands of Viruses from Human Metagenomes Reveals Hidden Associations with Chronic Diseases.</title>
        <authorList>
            <person name="Tisza M.J."/>
            <person name="Buck C.B."/>
        </authorList>
    </citation>
    <scope>NUCLEOTIDE SEQUENCE</scope>
    <source>
        <strain evidence="1">CtkfK18</strain>
    </source>
</reference>
<accession>A0A8S5VGW3</accession>
<evidence type="ECO:0000313" key="1">
    <source>
        <dbReference type="EMBL" id="DAG06025.1"/>
    </source>
</evidence>
<protein>
    <submittedName>
        <fullName evidence="1">Uncharacterized protein</fullName>
    </submittedName>
</protein>
<proteinExistence type="predicted"/>